<dbReference type="SUPFAM" id="SSF55797">
    <property type="entry name" value="PR-1-like"/>
    <property type="match status" value="1"/>
</dbReference>
<feature type="signal peptide" evidence="1">
    <location>
        <begin position="1"/>
        <end position="26"/>
    </location>
</feature>
<evidence type="ECO:0000256" key="1">
    <source>
        <dbReference type="SAM" id="SignalP"/>
    </source>
</evidence>
<dbReference type="RefSeq" id="WP_045446869.1">
    <property type="nucleotide sequence ID" value="NZ_BBIO01000010.1"/>
</dbReference>
<organism evidence="3 4">
    <name type="scientific">Tepidicaulis marinus</name>
    <dbReference type="NCBI Taxonomy" id="1333998"/>
    <lineage>
        <taxon>Bacteria</taxon>
        <taxon>Pseudomonadati</taxon>
        <taxon>Pseudomonadota</taxon>
        <taxon>Alphaproteobacteria</taxon>
        <taxon>Hyphomicrobiales</taxon>
        <taxon>Parvibaculaceae</taxon>
        <taxon>Tepidicaulis</taxon>
    </lineage>
</organism>
<reference evidence="3 4" key="1">
    <citation type="submission" date="2014-07" db="EMBL/GenBank/DDBJ databases">
        <title>Tepidicaulis marinum gen. nov., sp. nov., a novel marine bacterium denitrifying nitrate to nitrous oxide strictly under microaerobic conditions.</title>
        <authorList>
            <person name="Takeuchi M."/>
            <person name="Yamagishi T."/>
            <person name="Kamagata Y."/>
            <person name="Oshima K."/>
            <person name="Hattori M."/>
            <person name="Katayama T."/>
            <person name="Hanada S."/>
            <person name="Tamaki H."/>
            <person name="Marumo K."/>
            <person name="Maeda H."/>
            <person name="Nedachi M."/>
            <person name="Iwasaki W."/>
            <person name="Suwa Y."/>
            <person name="Sakata S."/>
        </authorList>
    </citation>
    <scope>NUCLEOTIDE SEQUENCE [LARGE SCALE GENOMIC DNA]</scope>
    <source>
        <strain evidence="3 4">MA2</strain>
    </source>
</reference>
<dbReference type="InterPro" id="IPR035940">
    <property type="entry name" value="CAP_sf"/>
</dbReference>
<proteinExistence type="predicted"/>
<feature type="chain" id="PRO_5001754957" evidence="1">
    <location>
        <begin position="27"/>
        <end position="185"/>
    </location>
</feature>
<keyword evidence="1" id="KW-0732">Signal</keyword>
<evidence type="ECO:0000313" key="3">
    <source>
        <dbReference type="EMBL" id="GAK45591.1"/>
    </source>
</evidence>
<gene>
    <name evidence="3" type="ORF">M2A_2090</name>
</gene>
<comment type="caution">
    <text evidence="3">The sequence shown here is derived from an EMBL/GenBank/DDBJ whole genome shotgun (WGS) entry which is preliminary data.</text>
</comment>
<dbReference type="PANTHER" id="PTHR31157">
    <property type="entry name" value="SCP DOMAIN-CONTAINING PROTEIN"/>
    <property type="match status" value="1"/>
</dbReference>
<accession>A0A081BC23</accession>
<name>A0A081BC23_9HYPH</name>
<evidence type="ECO:0000259" key="2">
    <source>
        <dbReference type="Pfam" id="PF00188"/>
    </source>
</evidence>
<dbReference type="AlphaFoldDB" id="A0A081BC23"/>
<feature type="domain" description="SCP" evidence="2">
    <location>
        <begin position="71"/>
        <end position="182"/>
    </location>
</feature>
<dbReference type="CDD" id="cd05379">
    <property type="entry name" value="CAP_bacterial"/>
    <property type="match status" value="1"/>
</dbReference>
<dbReference type="Proteomes" id="UP000028702">
    <property type="component" value="Unassembled WGS sequence"/>
</dbReference>
<evidence type="ECO:0000313" key="4">
    <source>
        <dbReference type="Proteomes" id="UP000028702"/>
    </source>
</evidence>
<dbReference type="Gene3D" id="3.40.33.10">
    <property type="entry name" value="CAP"/>
    <property type="match status" value="1"/>
</dbReference>
<sequence>MRIFSRIEICRAGTGLLTALFLAACAAGGNTPPKPVEVARALPAEASRQASLDTPLGRALLAEINNRRPDAPFTLDPVLNKAAAVHSADMKARGFMGHHNPDGQGPLDRVLSVDEDFQGRVAENVGEFKFPPGESEAEKAAYMVEQWMNSPRHAAPLRSRAYQRTGIGIAVSGDRVYATQLFTGP</sequence>
<dbReference type="PROSITE" id="PS51257">
    <property type="entry name" value="PROKAR_LIPOPROTEIN"/>
    <property type="match status" value="1"/>
</dbReference>
<dbReference type="STRING" id="1333998.M2A_2090"/>
<dbReference type="InterPro" id="IPR014044">
    <property type="entry name" value="CAP_dom"/>
</dbReference>
<dbReference type="Pfam" id="PF00188">
    <property type="entry name" value="CAP"/>
    <property type="match status" value="1"/>
</dbReference>
<dbReference type="eggNOG" id="COG2340">
    <property type="taxonomic scope" value="Bacteria"/>
</dbReference>
<dbReference type="PANTHER" id="PTHR31157:SF1">
    <property type="entry name" value="SCP DOMAIN-CONTAINING PROTEIN"/>
    <property type="match status" value="1"/>
</dbReference>
<protein>
    <submittedName>
        <fullName evidence="3">SCP-like extracellular</fullName>
    </submittedName>
</protein>
<dbReference type="EMBL" id="BBIO01000010">
    <property type="protein sequence ID" value="GAK45591.1"/>
    <property type="molecule type" value="Genomic_DNA"/>
</dbReference>
<keyword evidence="4" id="KW-1185">Reference proteome</keyword>